<dbReference type="InterPro" id="IPR032675">
    <property type="entry name" value="LRR_dom_sf"/>
</dbReference>
<dbReference type="OrthoDB" id="1434263at2759"/>
<dbReference type="InterPro" id="IPR000157">
    <property type="entry name" value="TIR_dom"/>
</dbReference>
<keyword evidence="4" id="KW-0378">Hydrolase</keyword>
<dbReference type="Pfam" id="PF23598">
    <property type="entry name" value="LRR_14"/>
    <property type="match status" value="1"/>
</dbReference>
<dbReference type="InterPro" id="IPR035897">
    <property type="entry name" value="Toll_tir_struct_dom_sf"/>
</dbReference>
<dbReference type="GO" id="GO:0007165">
    <property type="term" value="P:signal transduction"/>
    <property type="evidence" value="ECO:0007669"/>
    <property type="project" value="InterPro"/>
</dbReference>
<name>A0A3Q0F8N0_VIGRR</name>
<dbReference type="InterPro" id="IPR045344">
    <property type="entry name" value="C-JID"/>
</dbReference>
<dbReference type="InterPro" id="IPR027417">
    <property type="entry name" value="P-loop_NTPase"/>
</dbReference>
<evidence type="ECO:0000313" key="10">
    <source>
        <dbReference type="RefSeq" id="XP_022640193.1"/>
    </source>
</evidence>
<dbReference type="Pfam" id="PF01582">
    <property type="entry name" value="TIR"/>
    <property type="match status" value="1"/>
</dbReference>
<sequence>MPTSMTSYDVFLNFRGEDTRDNFISHLYAALQRKHVETYIDYRLQRGEEISPALQTAIEESKIYVLVFSENYASSTWCLNELTKILDCKKRYGRNVIPVFYKVDPATVRKQEERYKEAFQEHEERFKEDMEKVQGWKDALTEAAGLSGWDSNVIRPEHALIEEIIEDILKKLNRYSVSYDEGIIGIEKHIEEIRFLLRLESTDIRIIGICGMGGIGKTTISKQLYHTLAMHFDSHSLVLDVQEKLEREGIQNIKKKYQSELLKEAPSNHLSYYNERLKRTKALLILDDVSDSTLLSKLMRVGSFGQGSRIIMTSRDRQVLKNAGTDDIYELKELNFYDSLKLFNLHAFRQNSSKEITYMDLSIKVLRYAKGVPLALQILGSLLYDRQREAWESQLQNLDKCQDHHLFNVLKLSYDGLREEEKNIFLDIACFYRGHNEIVVAETLSNCCFSSKIGMDVLKDKCLISILDGRIVMHDLIQEMGREIVRKECLQHPGKRSRLFKANEIHEILKKNKGSDVIQCILQDINEMEEVKVHAKAFKKMSNLRMLMLNSYPRPWYNVFLKSSLVSLPDTLKILNWTGFHQKSLPPNFCPQNLVRLEMSGCHLEQLWEEDQVFHVIYVPLCLFHIIRFDIAFIRIPQLYIYSLPKLKRLNLSYSKKLTRIQDLSLSPNIEEIILNDCPKLIKVHSSILLTKLSFLRLDRCHNLKSVTIPGNILSRSPGFILLFSCFKLEMFSTSVPRFPHMKLERQHGTFSRSPHKKPEYQPATFSSFPRFKQHFHGRRAFRRSSVRDGLGELDTFSGSSVDRNYVSNSFSRIPFLSEIFSIIFMRYEEEEKEVTNNNIYVHDERPIQLTGGVPLNFHSLKNLCFIDLSNCSSLTVFPFDLSQIKFLKKLRLSGCSKLENFPEIENTMEDLAVLLLDATAIQALPSSLWRLVGLQELSLSRCRNLEIIPSCIGRLTRLCKLDLTYCQSLQTFPSTIFKLKLRKLDLCGCLKLRTFPEIMEPAQTFAHINLRATTIKELPSSFGNLVMLRSLKLYNCSDLESLPNSIVNLKRLCKLDCSGCAKLTEIPTHIGRLSSLMEMSLKKSGIVNLPESMAHLSGLKSLDLSDCKKLECIPHVPPFLKQLVALDCTSIRRVMPNSLVRNLSESKEDVFKFHFTNAQQLDSGARANIEEDARLRMTDDAYESVCFCFPGSAVPHWFPFRNEGASVSINEDLSFCSDDRLIGFALCVVFGVLDTNDIKGKRGSFGYSLKFECDDDGTQIIPNNDVLKNYFTWVYSHRVLDKDHIFMWKFNLESLRRSGMNLRLSDARSFTFEISPYNYNFRWPDYDSVVTIKECEMCPLYNSRSNVAESSS</sequence>
<evidence type="ECO:0000256" key="4">
    <source>
        <dbReference type="ARBA" id="ARBA00022801"/>
    </source>
</evidence>
<keyword evidence="9" id="KW-1185">Reference proteome</keyword>
<feature type="domain" description="TIR" evidence="8">
    <location>
        <begin position="6"/>
        <end position="172"/>
    </location>
</feature>
<dbReference type="GeneID" id="106765965"/>
<dbReference type="InterPro" id="IPR058192">
    <property type="entry name" value="WHD_ROQ1-like"/>
</dbReference>
<dbReference type="GO" id="GO:0061809">
    <property type="term" value="F:NAD+ nucleosidase activity, cyclic ADP-ribose generating"/>
    <property type="evidence" value="ECO:0007669"/>
    <property type="project" value="UniProtKB-EC"/>
</dbReference>
<dbReference type="Pfam" id="PF20160">
    <property type="entry name" value="C-JID"/>
    <property type="match status" value="1"/>
</dbReference>
<evidence type="ECO:0000256" key="5">
    <source>
        <dbReference type="ARBA" id="ARBA00022821"/>
    </source>
</evidence>
<dbReference type="Gene3D" id="3.40.50.10140">
    <property type="entry name" value="Toll/interleukin-1 receptor homology (TIR) domain"/>
    <property type="match status" value="1"/>
</dbReference>
<dbReference type="InterPro" id="IPR036390">
    <property type="entry name" value="WH_DNA-bd_sf"/>
</dbReference>
<dbReference type="GO" id="GO:0006952">
    <property type="term" value="P:defense response"/>
    <property type="evidence" value="ECO:0007669"/>
    <property type="project" value="UniProtKB-KW"/>
</dbReference>
<reference evidence="10" key="2">
    <citation type="submission" date="2025-08" db="UniProtKB">
        <authorList>
            <consortium name="RefSeq"/>
        </authorList>
    </citation>
    <scope>IDENTIFICATION</scope>
    <source>
        <tissue evidence="10">Leaf</tissue>
    </source>
</reference>
<dbReference type="Pfam" id="PF00560">
    <property type="entry name" value="LRR_1"/>
    <property type="match status" value="1"/>
</dbReference>
<dbReference type="InterPro" id="IPR002182">
    <property type="entry name" value="NB-ARC"/>
</dbReference>
<evidence type="ECO:0000256" key="7">
    <source>
        <dbReference type="ARBA" id="ARBA00047304"/>
    </source>
</evidence>
<reference evidence="9" key="1">
    <citation type="journal article" date="2014" name="Nat. Commun.">
        <title>Genome sequence of mungbean and insights into evolution within Vigna species.</title>
        <authorList>
            <person name="Kang Y.J."/>
            <person name="Kim S.K."/>
            <person name="Kim M.Y."/>
            <person name="Lestari P."/>
            <person name="Kim K.H."/>
            <person name="Ha B.K."/>
            <person name="Jun T.H."/>
            <person name="Hwang W.J."/>
            <person name="Lee T."/>
            <person name="Lee J."/>
            <person name="Shim S."/>
            <person name="Yoon M.Y."/>
            <person name="Jang Y.E."/>
            <person name="Han K.S."/>
            <person name="Taeprayoon P."/>
            <person name="Yoon N."/>
            <person name="Somta P."/>
            <person name="Tanya P."/>
            <person name="Kim K.S."/>
            <person name="Gwag J.G."/>
            <person name="Moon J.K."/>
            <person name="Lee Y.H."/>
            <person name="Park B.S."/>
            <person name="Bombarely A."/>
            <person name="Doyle J.J."/>
            <person name="Jackson S.A."/>
            <person name="Schafleitner R."/>
            <person name="Srinives P."/>
            <person name="Varshney R.K."/>
            <person name="Lee S.H."/>
        </authorList>
    </citation>
    <scope>NUCLEOTIDE SEQUENCE [LARGE SCALE GENOMIC DNA]</scope>
    <source>
        <strain evidence="9">cv. VC1973A</strain>
    </source>
</reference>
<evidence type="ECO:0000259" key="8">
    <source>
        <dbReference type="PROSITE" id="PS50104"/>
    </source>
</evidence>
<comment type="catalytic activity">
    <reaction evidence="7">
        <text>NAD(+) + H2O = ADP-D-ribose + nicotinamide + H(+)</text>
        <dbReference type="Rhea" id="RHEA:16301"/>
        <dbReference type="ChEBI" id="CHEBI:15377"/>
        <dbReference type="ChEBI" id="CHEBI:15378"/>
        <dbReference type="ChEBI" id="CHEBI:17154"/>
        <dbReference type="ChEBI" id="CHEBI:57540"/>
        <dbReference type="ChEBI" id="CHEBI:57967"/>
        <dbReference type="EC" id="3.2.2.6"/>
    </reaction>
    <physiologicalReaction direction="left-to-right" evidence="7">
        <dbReference type="Rhea" id="RHEA:16302"/>
    </physiologicalReaction>
</comment>
<organism evidence="9 10">
    <name type="scientific">Vigna radiata var. radiata</name>
    <name type="common">Mung bean</name>
    <name type="synonym">Phaseolus aureus</name>
    <dbReference type="NCBI Taxonomy" id="3916"/>
    <lineage>
        <taxon>Eukaryota</taxon>
        <taxon>Viridiplantae</taxon>
        <taxon>Streptophyta</taxon>
        <taxon>Embryophyta</taxon>
        <taxon>Tracheophyta</taxon>
        <taxon>Spermatophyta</taxon>
        <taxon>Magnoliopsida</taxon>
        <taxon>eudicotyledons</taxon>
        <taxon>Gunneridae</taxon>
        <taxon>Pentapetalae</taxon>
        <taxon>rosids</taxon>
        <taxon>fabids</taxon>
        <taxon>Fabales</taxon>
        <taxon>Fabaceae</taxon>
        <taxon>Papilionoideae</taxon>
        <taxon>50 kb inversion clade</taxon>
        <taxon>NPAAA clade</taxon>
        <taxon>indigoferoid/millettioid clade</taxon>
        <taxon>Phaseoleae</taxon>
        <taxon>Vigna</taxon>
    </lineage>
</organism>
<dbReference type="SUPFAM" id="SSF46785">
    <property type="entry name" value="Winged helix' DNA-binding domain"/>
    <property type="match status" value="1"/>
</dbReference>
<dbReference type="FunFam" id="3.40.50.10140:FF:000007">
    <property type="entry name" value="Disease resistance protein (TIR-NBS-LRR class)"/>
    <property type="match status" value="1"/>
</dbReference>
<evidence type="ECO:0000256" key="3">
    <source>
        <dbReference type="ARBA" id="ARBA00022737"/>
    </source>
</evidence>
<evidence type="ECO:0000256" key="6">
    <source>
        <dbReference type="ARBA" id="ARBA00023027"/>
    </source>
</evidence>
<gene>
    <name evidence="10" type="primary">LOC106765965</name>
</gene>
<dbReference type="Pfam" id="PF00931">
    <property type="entry name" value="NB-ARC"/>
    <property type="match status" value="1"/>
</dbReference>
<dbReference type="PROSITE" id="PS50104">
    <property type="entry name" value="TIR"/>
    <property type="match status" value="1"/>
</dbReference>
<dbReference type="SMART" id="SM00255">
    <property type="entry name" value="TIR"/>
    <property type="match status" value="1"/>
</dbReference>
<dbReference type="Proteomes" id="UP000087766">
    <property type="component" value="Chromosome 7"/>
</dbReference>
<dbReference type="InterPro" id="IPR001611">
    <property type="entry name" value="Leu-rich_rpt"/>
</dbReference>
<protein>
    <recommendedName>
        <fullName evidence="1">ADP-ribosyl cyclase/cyclic ADP-ribose hydrolase</fullName>
        <ecNumber evidence="1">3.2.2.6</ecNumber>
    </recommendedName>
</protein>
<keyword evidence="6" id="KW-0520">NAD</keyword>
<dbReference type="Pfam" id="PF23282">
    <property type="entry name" value="WHD_ROQ1"/>
    <property type="match status" value="1"/>
</dbReference>
<dbReference type="InterPro" id="IPR044974">
    <property type="entry name" value="Disease_R_plants"/>
</dbReference>
<dbReference type="GO" id="GO:0051707">
    <property type="term" value="P:response to other organism"/>
    <property type="evidence" value="ECO:0007669"/>
    <property type="project" value="UniProtKB-ARBA"/>
</dbReference>
<dbReference type="EC" id="3.2.2.6" evidence="1"/>
<accession>A0A3Q0F8N0</accession>
<dbReference type="Gene3D" id="3.80.10.10">
    <property type="entry name" value="Ribonuclease Inhibitor"/>
    <property type="match status" value="3"/>
</dbReference>
<dbReference type="InterPro" id="IPR055414">
    <property type="entry name" value="LRR_R13L4/SHOC2-like"/>
</dbReference>
<dbReference type="Gene3D" id="3.40.50.300">
    <property type="entry name" value="P-loop containing nucleotide triphosphate hydrolases"/>
    <property type="match status" value="1"/>
</dbReference>
<dbReference type="RefSeq" id="XP_022640193.1">
    <property type="nucleotide sequence ID" value="XM_022784472.1"/>
</dbReference>
<evidence type="ECO:0000256" key="1">
    <source>
        <dbReference type="ARBA" id="ARBA00011982"/>
    </source>
</evidence>
<dbReference type="InterPro" id="IPR042197">
    <property type="entry name" value="Apaf_helical"/>
</dbReference>
<dbReference type="PRINTS" id="PR00364">
    <property type="entry name" value="DISEASERSIST"/>
</dbReference>
<dbReference type="PANTHER" id="PTHR11017:SF568">
    <property type="entry name" value="ADP-RIBOSYL CYCLASE_CYCLIC ADP-RIBOSE HYDROLASE"/>
    <property type="match status" value="1"/>
</dbReference>
<dbReference type="PANTHER" id="PTHR11017">
    <property type="entry name" value="LEUCINE-RICH REPEAT-CONTAINING PROTEIN"/>
    <property type="match status" value="1"/>
</dbReference>
<dbReference type="Gene3D" id="1.10.8.430">
    <property type="entry name" value="Helical domain of apoptotic protease-activating factors"/>
    <property type="match status" value="1"/>
</dbReference>
<dbReference type="SUPFAM" id="SSF52200">
    <property type="entry name" value="Toll/Interleukin receptor TIR domain"/>
    <property type="match status" value="1"/>
</dbReference>
<dbReference type="SUPFAM" id="SSF52058">
    <property type="entry name" value="L domain-like"/>
    <property type="match status" value="2"/>
</dbReference>
<evidence type="ECO:0000313" key="9">
    <source>
        <dbReference type="Proteomes" id="UP000087766"/>
    </source>
</evidence>
<evidence type="ECO:0000256" key="2">
    <source>
        <dbReference type="ARBA" id="ARBA00022614"/>
    </source>
</evidence>
<dbReference type="SUPFAM" id="SSF52540">
    <property type="entry name" value="P-loop containing nucleoside triphosphate hydrolases"/>
    <property type="match status" value="1"/>
</dbReference>
<keyword evidence="5" id="KW-0611">Plant defense</keyword>
<keyword evidence="3" id="KW-0677">Repeat</keyword>
<dbReference type="KEGG" id="vra:106765965"/>
<keyword evidence="2" id="KW-0433">Leucine-rich repeat</keyword>
<dbReference type="GO" id="GO:0043531">
    <property type="term" value="F:ADP binding"/>
    <property type="evidence" value="ECO:0007669"/>
    <property type="project" value="InterPro"/>
</dbReference>
<proteinExistence type="predicted"/>